<evidence type="ECO:0000313" key="3">
    <source>
        <dbReference type="EMBL" id="CDY32971.1"/>
    </source>
</evidence>
<feature type="region of interest" description="Disordered" evidence="1">
    <location>
        <begin position="840"/>
        <end position="968"/>
    </location>
</feature>
<feature type="compositionally biased region" description="Basic and acidic residues" evidence="1">
    <location>
        <begin position="864"/>
        <end position="897"/>
    </location>
</feature>
<gene>
    <name evidence="3" type="primary">BnaA09g16220D</name>
    <name evidence="3" type="ORF">GSBRNA2T00053186001</name>
</gene>
<dbReference type="PANTHER" id="PTHR47471">
    <property type="entry name" value="GYF DOMAIN-CONTAINING PROTEIN"/>
    <property type="match status" value="1"/>
</dbReference>
<evidence type="ECO:0000256" key="1">
    <source>
        <dbReference type="SAM" id="MobiDB-lite"/>
    </source>
</evidence>
<dbReference type="GO" id="GO:0050832">
    <property type="term" value="P:defense response to fungus"/>
    <property type="evidence" value="ECO:0007669"/>
    <property type="project" value="EnsemblPlants"/>
</dbReference>
<feature type="compositionally biased region" description="Low complexity" evidence="1">
    <location>
        <begin position="1529"/>
        <end position="1538"/>
    </location>
</feature>
<dbReference type="PROSITE" id="PS50829">
    <property type="entry name" value="GYF"/>
    <property type="match status" value="2"/>
</dbReference>
<dbReference type="STRING" id="3708.A0A078H522"/>
<feature type="region of interest" description="Disordered" evidence="1">
    <location>
        <begin position="1653"/>
        <end position="1899"/>
    </location>
</feature>
<feature type="compositionally biased region" description="Polar residues" evidence="1">
    <location>
        <begin position="427"/>
        <end position="437"/>
    </location>
</feature>
<feature type="compositionally biased region" description="Polar residues" evidence="1">
    <location>
        <begin position="909"/>
        <end position="919"/>
    </location>
</feature>
<feature type="compositionally biased region" description="Low complexity" evidence="1">
    <location>
        <begin position="1765"/>
        <end position="1775"/>
    </location>
</feature>
<feature type="region of interest" description="Disordered" evidence="1">
    <location>
        <begin position="1067"/>
        <end position="1091"/>
    </location>
</feature>
<dbReference type="GO" id="GO:0042742">
    <property type="term" value="P:defense response to bacterium"/>
    <property type="evidence" value="ECO:0007669"/>
    <property type="project" value="EnsemblPlants"/>
</dbReference>
<dbReference type="SMART" id="SM00444">
    <property type="entry name" value="GYF"/>
    <property type="match status" value="2"/>
</dbReference>
<feature type="compositionally biased region" description="Polar residues" evidence="1">
    <location>
        <begin position="1856"/>
        <end position="1890"/>
    </location>
</feature>
<dbReference type="Gene3D" id="3.30.1490.40">
    <property type="match status" value="2"/>
</dbReference>
<dbReference type="GO" id="GO:0031347">
    <property type="term" value="P:regulation of defense response"/>
    <property type="evidence" value="ECO:0007669"/>
    <property type="project" value="EnsemblPlants"/>
</dbReference>
<dbReference type="Pfam" id="PF02213">
    <property type="entry name" value="GYF"/>
    <property type="match status" value="2"/>
</dbReference>
<dbReference type="Gramene" id="CDY32971">
    <property type="protein sequence ID" value="CDY32971"/>
    <property type="gene ID" value="GSBRNA2T00053186001"/>
</dbReference>
<feature type="domain" description="GYF" evidence="2">
    <location>
        <begin position="525"/>
        <end position="576"/>
    </location>
</feature>
<organism evidence="3 4">
    <name type="scientific">Brassica napus</name>
    <name type="common">Rape</name>
    <dbReference type="NCBI Taxonomy" id="3708"/>
    <lineage>
        <taxon>Eukaryota</taxon>
        <taxon>Viridiplantae</taxon>
        <taxon>Streptophyta</taxon>
        <taxon>Embryophyta</taxon>
        <taxon>Tracheophyta</taxon>
        <taxon>Spermatophyta</taxon>
        <taxon>Magnoliopsida</taxon>
        <taxon>eudicotyledons</taxon>
        <taxon>Gunneridae</taxon>
        <taxon>Pentapetalae</taxon>
        <taxon>rosids</taxon>
        <taxon>malvids</taxon>
        <taxon>Brassicales</taxon>
        <taxon>Brassicaceae</taxon>
        <taxon>Brassiceae</taxon>
        <taxon>Brassica</taxon>
    </lineage>
</organism>
<dbReference type="GO" id="GO:0005829">
    <property type="term" value="C:cytosol"/>
    <property type="evidence" value="ECO:0007669"/>
    <property type="project" value="EnsemblPlants"/>
</dbReference>
<feature type="compositionally biased region" description="Polar residues" evidence="1">
    <location>
        <begin position="1655"/>
        <end position="1671"/>
    </location>
</feature>
<feature type="compositionally biased region" description="Low complexity" evidence="1">
    <location>
        <begin position="1799"/>
        <end position="1830"/>
    </location>
</feature>
<feature type="compositionally biased region" description="Basic and acidic residues" evidence="1">
    <location>
        <begin position="440"/>
        <end position="462"/>
    </location>
</feature>
<protein>
    <submittedName>
        <fullName evidence="3">BnaA09g16220D protein</fullName>
    </submittedName>
</protein>
<feature type="compositionally biased region" description="Polar residues" evidence="1">
    <location>
        <begin position="957"/>
        <end position="968"/>
    </location>
</feature>
<feature type="region of interest" description="Disordered" evidence="1">
    <location>
        <begin position="354"/>
        <end position="486"/>
    </location>
</feature>
<dbReference type="SUPFAM" id="SSF55277">
    <property type="entry name" value="GYF domain"/>
    <property type="match status" value="2"/>
</dbReference>
<dbReference type="CDD" id="cd00072">
    <property type="entry name" value="GYF"/>
    <property type="match status" value="2"/>
</dbReference>
<feature type="region of interest" description="Disordered" evidence="1">
    <location>
        <begin position="1406"/>
        <end position="1514"/>
    </location>
</feature>
<dbReference type="PaxDb" id="3708-A0A078H522"/>
<feature type="domain" description="GYF" evidence="2">
    <location>
        <begin position="1007"/>
        <end position="1058"/>
    </location>
</feature>
<feature type="region of interest" description="Disordered" evidence="1">
    <location>
        <begin position="1345"/>
        <end position="1380"/>
    </location>
</feature>
<feature type="compositionally biased region" description="Low complexity" evidence="1">
    <location>
        <begin position="252"/>
        <end position="263"/>
    </location>
</feature>
<dbReference type="FunFam" id="3.30.1490.40:FF:000007">
    <property type="entry name" value="GYF domain-containing protein"/>
    <property type="match status" value="2"/>
</dbReference>
<feature type="compositionally biased region" description="Basic and acidic residues" evidence="1">
    <location>
        <begin position="382"/>
        <end position="415"/>
    </location>
</feature>
<feature type="region of interest" description="Disordered" evidence="1">
    <location>
        <begin position="1"/>
        <end position="286"/>
    </location>
</feature>
<feature type="compositionally biased region" description="Low complexity" evidence="1">
    <location>
        <begin position="1694"/>
        <end position="1703"/>
    </location>
</feature>
<sequence>MANSSADSAADHRSKHLSINPPHQIFKDVQGSDNPIPLSPQWLLSKSGKSKAGMGTVEAQGLHNPSGNGEETPDNPKKKDVFRPSLLTAETGRREGWRDEERDTFSAARNDRWRNGDKDFGDNKKPRRWTDSGNKDAGTEQRRGPSDRWTDSGNKDAGTEQRRESKWNSRWGPDDKEAENARNKWDEAGKDGEIIREKGPSLPSSDGDHYRPWRPSQGRGRGESLHSQSTPNKQGTAFSHSRGRGENTAIFSAGRGRMSSGGSLFTNQSHPPGSASEKGESGTGEPYHLRYSRMKLLDVYRIADTVCFEKFPDGFIEVPSLTCEQPSDPLAICAPSSEEVNILDGIEKGKIVSSGAPQISKDGPSGRNPAEFSQPRRLKPAGSREDMTSAADVSKEESGETRNYPDDKFRPEASHEGYAPFRKGSEVQGNNHVQSPWRQPGERSSRISHDWNDPSADNKLKSSDSVWSHPKDSINHSGSNVMSLPQSKGESRWQIGEDPALRRQPSLVFDREREVRKPMPSSPEELSLFYKDPQGLIQGPFSGSDIIGWFEAGYFGIDLLVRPASAPIDSPFSLLGDVMPHLRAKSGPPPGFSDAKPSQTIDAAGSPAFPGVGKVHAGMGETDMLQNDMRYKQVGGTVAENRFIESLMSGSLNNPSQGSVQGYAVNSSGGLSLPVTDGGADMYLLAKKLELERQRSVASPYSYWPGPESANLMPRSENVPEVAQQPARSPSTDLLSILQGAKDRSAPAVSGPIPAWSHPNQKDDLHHAKSFQTQTSFGVQQQRQLEQNSPLAGLLGQPIGNNPAGMLPPDMMLVPGLSQEQQSLNLLQQQQLLLQMNIQGRQKRTQPSRDLSTPATQAWYKFPGSREDMTSATDVSKEEIGETRNYPDDKFRPEASHEGYAPFRKGSEVQGNNHVQSPWRQPGERSSRISHDWNDPSADNKLKSSDTVWSHPKDSINHSGSNVMSLPQSKGESRWQIGEDPALRRQPSLVFDREREVRKPMPSSPEELSLFYKDPQGLIQGPFSGSDIIGWFEAGYFGIDLLVRPASAPIDSPFSLLGDVMPHLRAKSGPPPGFSDAKPSQTTDAAGSPAFPGMGTVHAGMGETDMLQNDMRYKQVGGTVAENRFIESLMSGSLNNPSQGSVQGYAVNSSGGLSLPVTDAGPFSYWPGPESANLMPRSENVPEVAQQPARSPSTDLLSILQGAKDRSAPSVSGPIPAWSHPNQKDDLHHAKSFQTQTSFGVQQQRQLEQNSPLAGLLGQPIGNNPAGMLPPDMMLVPGLSQEQQSLNLLQQQQLLLQMNAQTPLSSQQQRLLIEKMLLLKHQQKREEQQQLLRQQQQLFSQVLADQQHPQQRLGEPSYGQMSEGGVPTDQIDGTHKKDLQSDYERSIPADYMNSLYSEKPVLLPASFPNNESATPETSDSKSLENQTKDVFVGQGETSNEINVEIPPAEVKSNEVSGGRKTSEKKSKKQRGNKQSAEPVKAASKSSLQEAKQPETGIADDSEIKGKNMNPADTLIDNDVLMSSEAISVGGESGVNESSLQNTRTQPGRAWKPAPGFKPKSLLEIQMEEQRVAQAEALAPKVSTSSGSVGGLASPWGGIVANSDPINLRETLAESVKTQAGAVKPESVPALKGKQSHLLADDVVAKSVVKERDVVGSSSNDTYTQVTSTNAESLDDDNFIDAKETKKSRKKSARAKNSAAKTAAHVPAVVDTSLSTSSIEKGKNARIAQQQLKEDLPAIPSGPSLGDFVLWKEEPVNNPSPAAAWSTGPKKSTKPSSLRDIVREQEKMTTSSHPPPSPVPTTQKPTPQAVPQSSWSRSPSQAVSQSSLQSKSKGDDDLFWGPVEQTTQESKQGDFPQLSSQNSWGTKTTPGKGSAGSSLNRQKSVSASSPASHKGKKEEVTKLTEANGFRDWCRSECLRLLGSEDTSVLEFCLKLSRSEAETLLIENLGTVDRDHKFIDKFLNYKDLLPSEVVEIAFQSKGSSSSSVVKSRNNKAAEEEEYYKAPSANEGFSKVGGGKKKGKKGKKVSLSSSVLGFNVVSNRIMMGEIQSIED</sequence>
<feature type="region of interest" description="Disordered" evidence="1">
    <location>
        <begin position="1529"/>
        <end position="1556"/>
    </location>
</feature>
<feature type="region of interest" description="Disordered" evidence="1">
    <location>
        <begin position="1204"/>
        <end position="1225"/>
    </location>
</feature>
<name>A0A078H522_BRANA</name>
<evidence type="ECO:0000313" key="4">
    <source>
        <dbReference type="Proteomes" id="UP000028999"/>
    </source>
</evidence>
<feature type="compositionally biased region" description="Basic and acidic residues" evidence="1">
    <location>
        <begin position="91"/>
        <end position="199"/>
    </location>
</feature>
<dbReference type="PANTHER" id="PTHR47471:SF1">
    <property type="entry name" value="PROTEIN ESSENTIAL FOR POTEXVIRUS ACCUMULATION 1"/>
    <property type="match status" value="1"/>
</dbReference>
<keyword evidence="4" id="KW-1185">Reference proteome</keyword>
<dbReference type="GO" id="GO:0002237">
    <property type="term" value="P:response to molecule of bacterial origin"/>
    <property type="evidence" value="ECO:0007669"/>
    <property type="project" value="EnsemblPlants"/>
</dbReference>
<feature type="region of interest" description="Disordered" evidence="1">
    <location>
        <begin position="2006"/>
        <end position="2027"/>
    </location>
</feature>
<feature type="compositionally biased region" description="Polar residues" evidence="1">
    <location>
        <begin position="1407"/>
        <end position="1417"/>
    </location>
</feature>
<feature type="compositionally biased region" description="Basic and acidic residues" evidence="1">
    <location>
        <begin position="922"/>
        <end position="944"/>
    </location>
</feature>
<dbReference type="GO" id="GO:0051607">
    <property type="term" value="P:defense response to virus"/>
    <property type="evidence" value="ECO:0000318"/>
    <property type="project" value="GO_Central"/>
</dbReference>
<dbReference type="GO" id="GO:0003729">
    <property type="term" value="F:mRNA binding"/>
    <property type="evidence" value="ECO:0007669"/>
    <property type="project" value="EnsemblPlants"/>
</dbReference>
<dbReference type="GO" id="GO:0002229">
    <property type="term" value="P:defense response to oomycetes"/>
    <property type="evidence" value="ECO:0007669"/>
    <property type="project" value="EnsemblPlants"/>
</dbReference>
<dbReference type="EMBL" id="LK032303">
    <property type="protein sequence ID" value="CDY32971.1"/>
    <property type="molecule type" value="Genomic_DNA"/>
</dbReference>
<dbReference type="Proteomes" id="UP000028999">
    <property type="component" value="Unassembled WGS sequence"/>
</dbReference>
<dbReference type="InterPro" id="IPR035445">
    <property type="entry name" value="GYF-like_dom_sf"/>
</dbReference>
<evidence type="ECO:0000259" key="2">
    <source>
        <dbReference type="PROSITE" id="PS50829"/>
    </source>
</evidence>
<proteinExistence type="predicted"/>
<feature type="compositionally biased region" description="Basic residues" evidence="1">
    <location>
        <begin position="2015"/>
        <end position="2025"/>
    </location>
</feature>
<reference evidence="3 4" key="1">
    <citation type="journal article" date="2014" name="Science">
        <title>Plant genetics. Early allopolyploid evolution in the post-Neolithic Brassica napus oilseed genome.</title>
        <authorList>
            <person name="Chalhoub B."/>
            <person name="Denoeud F."/>
            <person name="Liu S."/>
            <person name="Parkin I.A."/>
            <person name="Tang H."/>
            <person name="Wang X."/>
            <person name="Chiquet J."/>
            <person name="Belcram H."/>
            <person name="Tong C."/>
            <person name="Samans B."/>
            <person name="Correa M."/>
            <person name="Da Silva C."/>
            <person name="Just J."/>
            <person name="Falentin C."/>
            <person name="Koh C.S."/>
            <person name="Le Clainche I."/>
            <person name="Bernard M."/>
            <person name="Bento P."/>
            <person name="Noel B."/>
            <person name="Labadie K."/>
            <person name="Alberti A."/>
            <person name="Charles M."/>
            <person name="Arnaud D."/>
            <person name="Guo H."/>
            <person name="Daviaud C."/>
            <person name="Alamery S."/>
            <person name="Jabbari K."/>
            <person name="Zhao M."/>
            <person name="Edger P.P."/>
            <person name="Chelaifa H."/>
            <person name="Tack D."/>
            <person name="Lassalle G."/>
            <person name="Mestiri I."/>
            <person name="Schnel N."/>
            <person name="Le Paslier M.C."/>
            <person name="Fan G."/>
            <person name="Renault V."/>
            <person name="Bayer P.E."/>
            <person name="Golicz A.A."/>
            <person name="Manoli S."/>
            <person name="Lee T.H."/>
            <person name="Thi V.H."/>
            <person name="Chalabi S."/>
            <person name="Hu Q."/>
            <person name="Fan C."/>
            <person name="Tollenaere R."/>
            <person name="Lu Y."/>
            <person name="Battail C."/>
            <person name="Shen J."/>
            <person name="Sidebottom C.H."/>
            <person name="Wang X."/>
            <person name="Canaguier A."/>
            <person name="Chauveau A."/>
            <person name="Berard A."/>
            <person name="Deniot G."/>
            <person name="Guan M."/>
            <person name="Liu Z."/>
            <person name="Sun F."/>
            <person name="Lim Y.P."/>
            <person name="Lyons E."/>
            <person name="Town C.D."/>
            <person name="Bancroft I."/>
            <person name="Wang X."/>
            <person name="Meng J."/>
            <person name="Ma J."/>
            <person name="Pires J.C."/>
            <person name="King G.J."/>
            <person name="Brunel D."/>
            <person name="Delourme R."/>
            <person name="Renard M."/>
            <person name="Aury J.M."/>
            <person name="Adams K.L."/>
            <person name="Batley J."/>
            <person name="Snowdon R.J."/>
            <person name="Tost J."/>
            <person name="Edwards D."/>
            <person name="Zhou Y."/>
            <person name="Hua W."/>
            <person name="Sharpe A.G."/>
            <person name="Paterson A.H."/>
            <person name="Guan C."/>
            <person name="Wincker P."/>
        </authorList>
    </citation>
    <scope>NUCLEOTIDE SEQUENCE [LARGE SCALE GENOMIC DNA]</scope>
    <source>
        <strain evidence="4">cv. Darmor-bzh</strain>
    </source>
</reference>
<dbReference type="GO" id="GO:0030371">
    <property type="term" value="F:translation repressor activity"/>
    <property type="evidence" value="ECO:0007669"/>
    <property type="project" value="EnsemblPlants"/>
</dbReference>
<dbReference type="InterPro" id="IPR003169">
    <property type="entry name" value="GYF"/>
</dbReference>
<accession>A0A078H522</accession>
<dbReference type="OMA" id="DWNDPSA"/>
<feature type="compositionally biased region" description="Polar residues" evidence="1">
    <location>
        <begin position="475"/>
        <end position="486"/>
    </location>
</feature>
<dbReference type="GO" id="GO:0000932">
    <property type="term" value="C:P-body"/>
    <property type="evidence" value="ECO:0007669"/>
    <property type="project" value="EnsemblPlants"/>
</dbReference>
<feature type="compositionally biased region" description="Polar residues" evidence="1">
    <location>
        <begin position="225"/>
        <end position="239"/>
    </location>
</feature>